<dbReference type="Proteomes" id="UP001470230">
    <property type="component" value="Unassembled WGS sequence"/>
</dbReference>
<keyword evidence="2" id="KW-1185">Reference proteome</keyword>
<reference evidence="1 2" key="1">
    <citation type="submission" date="2024-04" db="EMBL/GenBank/DDBJ databases">
        <title>Tritrichomonas musculus Genome.</title>
        <authorList>
            <person name="Alves-Ferreira E."/>
            <person name="Grigg M."/>
            <person name="Lorenzi H."/>
            <person name="Galac M."/>
        </authorList>
    </citation>
    <scope>NUCLEOTIDE SEQUENCE [LARGE SCALE GENOMIC DNA]</scope>
    <source>
        <strain evidence="1 2">EAF2021</strain>
    </source>
</reference>
<organism evidence="1 2">
    <name type="scientific">Tritrichomonas musculus</name>
    <dbReference type="NCBI Taxonomy" id="1915356"/>
    <lineage>
        <taxon>Eukaryota</taxon>
        <taxon>Metamonada</taxon>
        <taxon>Parabasalia</taxon>
        <taxon>Tritrichomonadida</taxon>
        <taxon>Tritrichomonadidae</taxon>
        <taxon>Tritrichomonas</taxon>
    </lineage>
</organism>
<dbReference type="EMBL" id="JAPFFF010000003">
    <property type="protein sequence ID" value="KAK8895285.1"/>
    <property type="molecule type" value="Genomic_DNA"/>
</dbReference>
<evidence type="ECO:0000313" key="1">
    <source>
        <dbReference type="EMBL" id="KAK8895285.1"/>
    </source>
</evidence>
<evidence type="ECO:0008006" key="3">
    <source>
        <dbReference type="Google" id="ProtNLM"/>
    </source>
</evidence>
<gene>
    <name evidence="1" type="ORF">M9Y10_023731</name>
</gene>
<comment type="caution">
    <text evidence="1">The sequence shown here is derived from an EMBL/GenBank/DDBJ whole genome shotgun (WGS) entry which is preliminary data.</text>
</comment>
<name>A0ABR2KVZ0_9EUKA</name>
<sequence>MSNETDRLVIPSGEVIDGFEIIDLIGVGGIYKVKYQQSNEIFAMKTEDINSNRHTIPTEISILKTHHYDYFPKYIFLYD</sequence>
<dbReference type="Gene3D" id="3.30.200.20">
    <property type="entry name" value="Phosphorylase Kinase, domain 1"/>
    <property type="match status" value="1"/>
</dbReference>
<evidence type="ECO:0000313" key="2">
    <source>
        <dbReference type="Proteomes" id="UP001470230"/>
    </source>
</evidence>
<dbReference type="SUPFAM" id="SSF56112">
    <property type="entry name" value="Protein kinase-like (PK-like)"/>
    <property type="match status" value="1"/>
</dbReference>
<protein>
    <recommendedName>
        <fullName evidence="3">Protein kinase domain-containing protein</fullName>
    </recommendedName>
</protein>
<accession>A0ABR2KVZ0</accession>
<dbReference type="InterPro" id="IPR011009">
    <property type="entry name" value="Kinase-like_dom_sf"/>
</dbReference>
<proteinExistence type="predicted"/>